<dbReference type="EMBL" id="BSDR01000001">
    <property type="protein sequence ID" value="GLI33751.1"/>
    <property type="molecule type" value="Genomic_DNA"/>
</dbReference>
<feature type="signal peptide" evidence="2">
    <location>
        <begin position="1"/>
        <end position="20"/>
    </location>
</feature>
<dbReference type="InterPro" id="IPR029046">
    <property type="entry name" value="LolA/LolB/LppX"/>
</dbReference>
<accession>A0A9W6CXQ2</accession>
<dbReference type="InterPro" id="IPR019207">
    <property type="entry name" value="DUF2092"/>
</dbReference>
<sequence>MNLRKLFQLAVFMLSASLCAVPGFAAEEPVSGAPGSQTDAKAVLTKMCDFLAQAKQFSVSIHAGYDVLQETGEKIEFGELRKLTLVRPDRIRVDVERSDGETGLVLFDGQEITVFSPKDKAFARAAKPGDVDHAIFYLLNDLQLRLPLAMMFVTRLPSEMERRVRSVEVVEQDTIMDVPCTHLAARTDEVDFQVWIPSQGDPLPRRVVITYKKAMGQPQFRANLSDWNLSPNPPEDFFVFTPPEGVQRIPFLAELEVAKPDVKKVKKGGKQ</sequence>
<keyword evidence="1 2" id="KW-0732">Signal</keyword>
<evidence type="ECO:0008006" key="5">
    <source>
        <dbReference type="Google" id="ProtNLM"/>
    </source>
</evidence>
<comment type="caution">
    <text evidence="3">The sequence shown here is derived from an EMBL/GenBank/DDBJ whole genome shotgun (WGS) entry which is preliminary data.</text>
</comment>
<dbReference type="AlphaFoldDB" id="A0A9W6CXQ2"/>
<dbReference type="Pfam" id="PF09865">
    <property type="entry name" value="DUF2092"/>
    <property type="match status" value="1"/>
</dbReference>
<protein>
    <recommendedName>
        <fullName evidence="5">DUF2092 domain-containing protein</fullName>
    </recommendedName>
</protein>
<evidence type="ECO:0000313" key="4">
    <source>
        <dbReference type="Proteomes" id="UP001144372"/>
    </source>
</evidence>
<dbReference type="SUPFAM" id="SSF89392">
    <property type="entry name" value="Prokaryotic lipoproteins and lipoprotein localization factors"/>
    <property type="match status" value="1"/>
</dbReference>
<gene>
    <name evidence="3" type="ORF">DAMNIGENAA_11840</name>
</gene>
<evidence type="ECO:0000313" key="3">
    <source>
        <dbReference type="EMBL" id="GLI33751.1"/>
    </source>
</evidence>
<dbReference type="Proteomes" id="UP001144372">
    <property type="component" value="Unassembled WGS sequence"/>
</dbReference>
<organism evidence="3 4">
    <name type="scientific">Desulforhabdus amnigena</name>
    <dbReference type="NCBI Taxonomy" id="40218"/>
    <lineage>
        <taxon>Bacteria</taxon>
        <taxon>Pseudomonadati</taxon>
        <taxon>Thermodesulfobacteriota</taxon>
        <taxon>Syntrophobacteria</taxon>
        <taxon>Syntrophobacterales</taxon>
        <taxon>Syntrophobacteraceae</taxon>
        <taxon>Desulforhabdus</taxon>
    </lineage>
</organism>
<evidence type="ECO:0000256" key="2">
    <source>
        <dbReference type="SAM" id="SignalP"/>
    </source>
</evidence>
<evidence type="ECO:0000256" key="1">
    <source>
        <dbReference type="ARBA" id="ARBA00022729"/>
    </source>
</evidence>
<keyword evidence="4" id="KW-1185">Reference proteome</keyword>
<dbReference type="Gene3D" id="2.50.20.10">
    <property type="entry name" value="Lipoprotein localisation LolA/LolB/LppX"/>
    <property type="match status" value="1"/>
</dbReference>
<name>A0A9W6CXQ2_9BACT</name>
<reference evidence="3" key="1">
    <citation type="submission" date="2022-12" db="EMBL/GenBank/DDBJ databases">
        <title>Reference genome sequencing for broad-spectrum identification of bacterial and archaeal isolates by mass spectrometry.</title>
        <authorList>
            <person name="Sekiguchi Y."/>
            <person name="Tourlousse D.M."/>
        </authorList>
    </citation>
    <scope>NUCLEOTIDE SEQUENCE</scope>
    <source>
        <strain evidence="3">ASRB1</strain>
    </source>
</reference>
<proteinExistence type="predicted"/>
<dbReference type="RefSeq" id="WP_281792926.1">
    <property type="nucleotide sequence ID" value="NZ_BSDR01000001.1"/>
</dbReference>
<feature type="chain" id="PRO_5040766716" description="DUF2092 domain-containing protein" evidence="2">
    <location>
        <begin position="21"/>
        <end position="271"/>
    </location>
</feature>